<dbReference type="PANTHER" id="PTHR23408">
    <property type="entry name" value="METHYLMALONYL-COA MUTASE"/>
    <property type="match status" value="1"/>
</dbReference>
<dbReference type="CDD" id="cd03114">
    <property type="entry name" value="MMAA-like"/>
    <property type="match status" value="1"/>
</dbReference>
<dbReference type="Proteomes" id="UP000223913">
    <property type="component" value="Unassembled WGS sequence"/>
</dbReference>
<accession>A0A2D0N7I5</accession>
<dbReference type="Gene3D" id="3.40.50.300">
    <property type="entry name" value="P-loop containing nucleotide triphosphate hydrolases"/>
    <property type="match status" value="1"/>
</dbReference>
<gene>
    <name evidence="3" type="ORF">CRP01_20960</name>
</gene>
<protein>
    <submittedName>
        <fullName evidence="3">Methylmalonyl Co-A mutase-associated GTPase MeaB</fullName>
    </submittedName>
</protein>
<evidence type="ECO:0000313" key="4">
    <source>
        <dbReference type="Proteomes" id="UP000223913"/>
    </source>
</evidence>
<evidence type="ECO:0000256" key="2">
    <source>
        <dbReference type="SAM" id="MobiDB-lite"/>
    </source>
</evidence>
<dbReference type="SUPFAM" id="SSF52540">
    <property type="entry name" value="P-loop containing nucleoside triphosphate hydrolases"/>
    <property type="match status" value="1"/>
</dbReference>
<evidence type="ECO:0000256" key="1">
    <source>
        <dbReference type="ARBA" id="ARBA00009625"/>
    </source>
</evidence>
<dbReference type="EMBL" id="PDUD01000025">
    <property type="protein sequence ID" value="PHN04482.1"/>
    <property type="molecule type" value="Genomic_DNA"/>
</dbReference>
<dbReference type="GO" id="GO:0005525">
    <property type="term" value="F:GTP binding"/>
    <property type="evidence" value="ECO:0007669"/>
    <property type="project" value="InterPro"/>
</dbReference>
<feature type="compositionally biased region" description="Basic and acidic residues" evidence="2">
    <location>
        <begin position="1"/>
        <end position="12"/>
    </location>
</feature>
<dbReference type="Gene3D" id="1.20.5.170">
    <property type="match status" value="1"/>
</dbReference>
<dbReference type="Pfam" id="PF03308">
    <property type="entry name" value="MeaB"/>
    <property type="match status" value="1"/>
</dbReference>
<dbReference type="RefSeq" id="WP_099152055.1">
    <property type="nucleotide sequence ID" value="NZ_PDUD01000025.1"/>
</dbReference>
<sequence>MEDQAAHNDSGKPSRINPNIRRTRKSDIQLDDYVSGILDGDRSLLSRAITLVESTRPEHQELAQQILEQCLEKSDTTSFRLGITGTPGVGKSTFIDSFGHYLVEHGRKLAVLTIDPSSQISRGSILGDKTRMEKLSQDTRAYIRPSAAGSSLGGVARKTRESILLCEAAGFDTIIVETVGVGQSETAVRQLVDFFLLLLQPGAGDELQGIKRGIVEMADLLAVNKSDGKAVDLARQAQRAYRNAIHLMAPKASGWAVEVVRCSALKQEGLSDIWQLMLDFCTFTQANGSWAENRRDQARHWLHQSLTEHLQQLFYQHSAVQQALPAVEQAVTDGQLSPFRAANNLIRLFIETKA</sequence>
<comment type="similarity">
    <text evidence="1">Belongs to the SIMIBI class G3E GTPase family. ArgK/MeaB subfamily.</text>
</comment>
<evidence type="ECO:0000313" key="3">
    <source>
        <dbReference type="EMBL" id="PHN04482.1"/>
    </source>
</evidence>
<comment type="caution">
    <text evidence="3">The sequence shown here is derived from an EMBL/GenBank/DDBJ whole genome shotgun (WGS) entry which is preliminary data.</text>
</comment>
<reference evidence="3 4" key="1">
    <citation type="submission" date="2017-10" db="EMBL/GenBank/DDBJ databases">
        <title>The draft genome sequence of Lewinella nigricans NBRC 102662.</title>
        <authorList>
            <person name="Wang K."/>
        </authorList>
    </citation>
    <scope>NUCLEOTIDE SEQUENCE [LARGE SCALE GENOMIC DNA]</scope>
    <source>
        <strain evidence="3 4">NBRC 102662</strain>
    </source>
</reference>
<name>A0A2D0N7I5_FLAN2</name>
<dbReference type="PANTHER" id="PTHR23408:SF3">
    <property type="entry name" value="METHYLMALONIC ACIDURIA TYPE A PROTEIN, MITOCHONDRIAL"/>
    <property type="match status" value="1"/>
</dbReference>
<dbReference type="InterPro" id="IPR005129">
    <property type="entry name" value="GTPase_ArgK"/>
</dbReference>
<feature type="region of interest" description="Disordered" evidence="2">
    <location>
        <begin position="1"/>
        <end position="23"/>
    </location>
</feature>
<dbReference type="OrthoDB" id="9778292at2"/>
<dbReference type="NCBIfam" id="NF006958">
    <property type="entry name" value="PRK09435.1"/>
    <property type="match status" value="1"/>
</dbReference>
<dbReference type="GO" id="GO:0003924">
    <property type="term" value="F:GTPase activity"/>
    <property type="evidence" value="ECO:0007669"/>
    <property type="project" value="InterPro"/>
</dbReference>
<organism evidence="3 4">
    <name type="scientific">Flavilitoribacter nigricans (strain ATCC 23147 / DSM 23189 / NBRC 102662 / NCIMB 1420 / SS-2)</name>
    <name type="common">Lewinella nigricans</name>
    <dbReference type="NCBI Taxonomy" id="1122177"/>
    <lineage>
        <taxon>Bacteria</taxon>
        <taxon>Pseudomonadati</taxon>
        <taxon>Bacteroidota</taxon>
        <taxon>Saprospiria</taxon>
        <taxon>Saprospirales</taxon>
        <taxon>Lewinellaceae</taxon>
        <taxon>Flavilitoribacter</taxon>
    </lineage>
</organism>
<dbReference type="AlphaFoldDB" id="A0A2D0N7I5"/>
<proteinExistence type="inferred from homology"/>
<dbReference type="GO" id="GO:0005737">
    <property type="term" value="C:cytoplasm"/>
    <property type="evidence" value="ECO:0007669"/>
    <property type="project" value="TreeGrafter"/>
</dbReference>
<dbReference type="InterPro" id="IPR027417">
    <property type="entry name" value="P-loop_NTPase"/>
</dbReference>
<dbReference type="NCBIfam" id="TIGR00750">
    <property type="entry name" value="lao"/>
    <property type="match status" value="1"/>
</dbReference>
<dbReference type="Gene3D" id="1.10.287.130">
    <property type="match status" value="1"/>
</dbReference>
<keyword evidence="4" id="KW-1185">Reference proteome</keyword>